<keyword evidence="3" id="KW-1133">Transmembrane helix</keyword>
<dbReference type="InterPro" id="IPR039868">
    <property type="entry name" value="ARMD3-like"/>
</dbReference>
<dbReference type="AlphaFoldDB" id="A0A914XAX2"/>
<dbReference type="Proteomes" id="UP000887566">
    <property type="component" value="Unplaced"/>
</dbReference>
<protein>
    <submittedName>
        <fullName evidence="7">Armadillo-like helical domain-containing protein</fullName>
    </submittedName>
</protein>
<keyword evidence="4" id="KW-0472">Membrane</keyword>
<name>A0A914XAX2_9BILA</name>
<dbReference type="InterPro" id="IPR013636">
    <property type="entry name" value="ARMH3_C"/>
</dbReference>
<feature type="domain" description="Armadillo-like helical" evidence="5">
    <location>
        <begin position="393"/>
        <end position="617"/>
    </location>
</feature>
<evidence type="ECO:0000313" key="6">
    <source>
        <dbReference type="Proteomes" id="UP000887566"/>
    </source>
</evidence>
<accession>A0A914XAX2</accession>
<evidence type="ECO:0000256" key="4">
    <source>
        <dbReference type="ARBA" id="ARBA00023136"/>
    </source>
</evidence>
<evidence type="ECO:0000256" key="3">
    <source>
        <dbReference type="ARBA" id="ARBA00022989"/>
    </source>
</evidence>
<organism evidence="6 7">
    <name type="scientific">Plectus sambesii</name>
    <dbReference type="NCBI Taxonomy" id="2011161"/>
    <lineage>
        <taxon>Eukaryota</taxon>
        <taxon>Metazoa</taxon>
        <taxon>Ecdysozoa</taxon>
        <taxon>Nematoda</taxon>
        <taxon>Chromadorea</taxon>
        <taxon>Plectida</taxon>
        <taxon>Plectina</taxon>
        <taxon>Plectoidea</taxon>
        <taxon>Plectidae</taxon>
        <taxon>Plectus</taxon>
    </lineage>
</organism>
<sequence>MDRKELKQKVLLFYDQLFSKNEDPAKTSPNFWNEFFLLWTNQAKLEECVGRLSGQQLLRLKPVFNILTSQCVTVVQEEHNIKAVNAIQTLIAVVRGLARRGGVGFDVIDILFGFDVAEEQMKKLIERLCEFLMHEEHPNVLKKLSLDAFLSLATVTDKLAENELMRYFLNSNNVVLFDAIVQLLNNSTSRKLHGDSAVLLLTLLINYCKHENQFIAKLSILDDELALHGYSHVISTSLAEHNRFFQNHLSQSESKGMLASVTNMVGTMFVAEDVVLNSVKSDDRLLLAMYEAVHLNRNFITTLTSMPTQVDGMEMSASQDESTNLFVAFLTYCSVVIQDLKSERTRDAAKLCFVILTCIADDQYANGVMHDVNMAFRIPLYRAPMRHRKGAFDKSRPLRPLVVTVLDLLCEFISSHLMRQLPNELFGWALGIVQRIICYEKKCRVRLQYDWRALWNALISLLRFVVQQEAHLVQSFDVFVLCQKVVTILNLFITFGDTFLPDPTTYDHLYYEIIRQRDAFDNLYSLVLRYVNENSTLKESASKLGNQLINIRSIVSHLQPKVAQLGETSLTEEQVLAVVRGSYDSLTLKLYEYLDVVDRYDETPQHTAFFAELVSSVIA</sequence>
<dbReference type="PANTHER" id="PTHR13608:SF3">
    <property type="entry name" value="ARMADILLO-LIKE HELICAL DOMAIN-CONTAINING PROTEIN 3"/>
    <property type="match status" value="1"/>
</dbReference>
<evidence type="ECO:0000313" key="7">
    <source>
        <dbReference type="WBParaSite" id="PSAMB.scaffold7585size7414.g30268.t1"/>
    </source>
</evidence>
<dbReference type="WBParaSite" id="PSAMB.scaffold7585size7414.g30268.t1">
    <property type="protein sequence ID" value="PSAMB.scaffold7585size7414.g30268.t1"/>
    <property type="gene ID" value="PSAMB.scaffold7585size7414.g30268"/>
</dbReference>
<dbReference type="GO" id="GO:0016020">
    <property type="term" value="C:membrane"/>
    <property type="evidence" value="ECO:0007669"/>
    <property type="project" value="UniProtKB-SubCell"/>
</dbReference>
<evidence type="ECO:0000259" key="5">
    <source>
        <dbReference type="SMART" id="SM01158"/>
    </source>
</evidence>
<dbReference type="PANTHER" id="PTHR13608">
    <property type="entry name" value="ARMADILLO-LIKE HELICAL DOMAIN-CONTAINING PROTEIN 3"/>
    <property type="match status" value="1"/>
</dbReference>
<dbReference type="Pfam" id="PF08427">
    <property type="entry name" value="ARMH3_C"/>
    <property type="match status" value="1"/>
</dbReference>
<dbReference type="SMART" id="SM01158">
    <property type="entry name" value="DUF1741"/>
    <property type="match status" value="1"/>
</dbReference>
<evidence type="ECO:0000256" key="1">
    <source>
        <dbReference type="ARBA" id="ARBA00004370"/>
    </source>
</evidence>
<comment type="subcellular location">
    <subcellularLocation>
        <location evidence="1">Membrane</location>
    </subcellularLocation>
</comment>
<keyword evidence="6" id="KW-1185">Reference proteome</keyword>
<keyword evidence="2" id="KW-0812">Transmembrane</keyword>
<dbReference type="GO" id="GO:0005829">
    <property type="term" value="C:cytosol"/>
    <property type="evidence" value="ECO:0007669"/>
    <property type="project" value="TreeGrafter"/>
</dbReference>
<evidence type="ECO:0000256" key="2">
    <source>
        <dbReference type="ARBA" id="ARBA00022692"/>
    </source>
</evidence>
<proteinExistence type="predicted"/>
<reference evidence="7" key="1">
    <citation type="submission" date="2022-11" db="UniProtKB">
        <authorList>
            <consortium name="WormBaseParasite"/>
        </authorList>
    </citation>
    <scope>IDENTIFICATION</scope>
</reference>